<organism evidence="1 2">
    <name type="scientific">Oceanospirillum sediminis</name>
    <dbReference type="NCBI Taxonomy" id="2760088"/>
    <lineage>
        <taxon>Bacteria</taxon>
        <taxon>Pseudomonadati</taxon>
        <taxon>Pseudomonadota</taxon>
        <taxon>Gammaproteobacteria</taxon>
        <taxon>Oceanospirillales</taxon>
        <taxon>Oceanospirillaceae</taxon>
        <taxon>Oceanospirillum</taxon>
    </lineage>
</organism>
<evidence type="ECO:0000313" key="2">
    <source>
        <dbReference type="Proteomes" id="UP000565262"/>
    </source>
</evidence>
<dbReference type="AlphaFoldDB" id="A0A839IYI8"/>
<dbReference type="EMBL" id="JACJFM010000085">
    <property type="protein sequence ID" value="MBB1489674.1"/>
    <property type="molecule type" value="Genomic_DNA"/>
</dbReference>
<name>A0A839IYI8_9GAMM</name>
<comment type="caution">
    <text evidence="1">The sequence shown here is derived from an EMBL/GenBank/DDBJ whole genome shotgun (WGS) entry which is preliminary data.</text>
</comment>
<gene>
    <name evidence="1" type="ORF">H4O21_23990</name>
</gene>
<protein>
    <submittedName>
        <fullName evidence="1">Helix-turn-helix domain-containing protein</fullName>
    </submittedName>
</protein>
<dbReference type="Proteomes" id="UP000565262">
    <property type="component" value="Unassembled WGS sequence"/>
</dbReference>
<dbReference type="SUPFAM" id="SSF46689">
    <property type="entry name" value="Homeodomain-like"/>
    <property type="match status" value="1"/>
</dbReference>
<proteinExistence type="predicted"/>
<evidence type="ECO:0000313" key="1">
    <source>
        <dbReference type="EMBL" id="MBB1489674.1"/>
    </source>
</evidence>
<dbReference type="Pfam" id="PF13565">
    <property type="entry name" value="HTH_32"/>
    <property type="match status" value="1"/>
</dbReference>
<dbReference type="RefSeq" id="WP_182812361.1">
    <property type="nucleotide sequence ID" value="NZ_JACJFM010000085.1"/>
</dbReference>
<dbReference type="InterPro" id="IPR009057">
    <property type="entry name" value="Homeodomain-like_sf"/>
</dbReference>
<feature type="non-terminal residue" evidence="1">
    <location>
        <position position="1"/>
    </location>
</feature>
<sequence>DKPATRRRAHAILLSHKQFSMDQIAHILDITRETVGILITNWENNGLDSLEGKPHPGRPPIYSESEIDDFVDLLQKSPHQLKTAQAKLEQETGKHSCSMTLKRALKKRV</sequence>
<reference evidence="1 2" key="1">
    <citation type="submission" date="2020-08" db="EMBL/GenBank/DDBJ databases">
        <title>Oceanospirillum sp. nov. isolated from marine sediment.</title>
        <authorList>
            <person name="Ji X."/>
        </authorList>
    </citation>
    <scope>NUCLEOTIDE SEQUENCE [LARGE SCALE GENOMIC DNA]</scope>
    <source>
        <strain evidence="1 2">D5</strain>
    </source>
</reference>
<keyword evidence="2" id="KW-1185">Reference proteome</keyword>
<accession>A0A839IYI8</accession>